<gene>
    <name evidence="1" type="ORF">H7R52_02515</name>
</gene>
<name>A0A923SMP8_WEICO</name>
<dbReference type="Proteomes" id="UP000650485">
    <property type="component" value="Unassembled WGS sequence"/>
</dbReference>
<evidence type="ECO:0000313" key="1">
    <source>
        <dbReference type="EMBL" id="MBC6498275.1"/>
    </source>
</evidence>
<comment type="caution">
    <text evidence="1">The sequence shown here is derived from an EMBL/GenBank/DDBJ whole genome shotgun (WGS) entry which is preliminary data.</text>
</comment>
<proteinExistence type="predicted"/>
<evidence type="ECO:0000313" key="2">
    <source>
        <dbReference type="Proteomes" id="UP000650485"/>
    </source>
</evidence>
<reference evidence="1" key="1">
    <citation type="submission" date="2020-08" db="EMBL/GenBank/DDBJ databases">
        <title>Complete genome sequence of Weissella confusa strain FS54 provides insights into metabolic potential.</title>
        <authorList>
            <person name="Fhoula I."/>
            <person name="Najjari A."/>
            <person name="Lekired A."/>
            <person name="Bessrour-Aouam N."/>
            <person name="Jaballah S."/>
            <person name="Klibi N."/>
            <person name="Ouzari H.-I."/>
        </authorList>
    </citation>
    <scope>NUCLEOTIDE SEQUENCE</scope>
    <source>
        <strain evidence="1">FS54</strain>
    </source>
</reference>
<organism evidence="1 2">
    <name type="scientific">Weissella confusa</name>
    <name type="common">Lactobacillus confusus</name>
    <dbReference type="NCBI Taxonomy" id="1583"/>
    <lineage>
        <taxon>Bacteria</taxon>
        <taxon>Bacillati</taxon>
        <taxon>Bacillota</taxon>
        <taxon>Bacilli</taxon>
        <taxon>Lactobacillales</taxon>
        <taxon>Lactobacillaceae</taxon>
        <taxon>Weissella</taxon>
    </lineage>
</organism>
<accession>A0A923SMP8</accession>
<dbReference type="AlphaFoldDB" id="A0A923SMP8"/>
<sequence>MNEEERIIELEAALKASEAEVDKWRTGAEIYEAQVGDLQGEYRTQKLSSIAPKVVGGSLPARIGRRDAFIIPN</sequence>
<protein>
    <submittedName>
        <fullName evidence="1">Uncharacterized protein</fullName>
    </submittedName>
</protein>
<dbReference type="EMBL" id="JACSZT010000003">
    <property type="protein sequence ID" value="MBC6498275.1"/>
    <property type="molecule type" value="Genomic_DNA"/>
</dbReference>